<organism evidence="5 6">
    <name type="scientific">Bacillus phage BCASJ1c</name>
    <dbReference type="NCBI Taxonomy" id="294382"/>
    <lineage>
        <taxon>Viruses</taxon>
        <taxon>Duplodnaviria</taxon>
        <taxon>Heunggongvirae</taxon>
        <taxon>Uroviricota</taxon>
        <taxon>Caudoviricetes</taxon>
        <taxon>Jarrellvirus</taxon>
        <taxon>Jarrellvirus BCAJ1</taxon>
    </lineage>
</organism>
<dbReference type="NCBIfam" id="TIGR02675">
    <property type="entry name" value="tape_meas_nterm"/>
    <property type="match status" value="1"/>
</dbReference>
<dbReference type="InterPro" id="IPR013491">
    <property type="entry name" value="Tape_meas_N"/>
</dbReference>
<reference evidence="5 6" key="1">
    <citation type="journal article" date="2004" name="Extremophiles">
        <title>The Genome of BCJA1, a Bacteriophage Active Against the Alkaliphilic Bacterium, Bacillus clarkii.</title>
        <authorList>
            <person name="Kropinski A.M."/>
            <person name="Hayward M."/>
            <person name="Agnew D."/>
            <person name="Jarrell K.F."/>
        </authorList>
    </citation>
    <scope>NUCLEOTIDE SEQUENCE [LARGE SCALE GENOMIC DNA]</scope>
</reference>
<evidence type="ECO:0000256" key="3">
    <source>
        <dbReference type="SAM" id="MobiDB-lite"/>
    </source>
</evidence>
<dbReference type="KEGG" id="vg:3197278"/>
<feature type="coiled-coil region" evidence="2">
    <location>
        <begin position="516"/>
        <end position="661"/>
    </location>
</feature>
<feature type="domain" description="Tape measure protein N-terminal" evidence="4">
    <location>
        <begin position="86"/>
        <end position="274"/>
    </location>
</feature>
<keyword evidence="2" id="KW-0175">Coiled coil</keyword>
<evidence type="ECO:0000256" key="1">
    <source>
        <dbReference type="ARBA" id="ARBA00022465"/>
    </source>
</evidence>
<feature type="region of interest" description="Disordered" evidence="3">
    <location>
        <begin position="29"/>
        <end position="50"/>
    </location>
</feature>
<name>Q5YA61_9CAUD</name>
<sequence length="1223" mass="131396">MSDGRISIDIEVDGKQVGVASKELDRLEASGHKSGKGVKEAEDGLKGVSQESAKAGSNIKKFATAIGLVAIAAGAFKVLRASLDDAIARFDTLNQFPKVMEQVGFSTDESTAAVEKLRDGVTGLPTPLQDVVSTARGIAVMTKDLDGAVDTTLALNNAFLASGSSTGDAQRGLQQYLQMLAKGEVDLQSWRTLQETMGLALNEVAESFGFAGESAQNDLYAALQSGEITFKQFNARIIELDGAVGGFAERALTGSEGISTSMANLRTATVNGVAAAITALDNLSRDVTGNNIAQNIDGMKDIISASFNVIVGAIESSTPYVQAFAGAVGATLPVVQALSPVLIGMASAYAMHAVINTTIAALKASQTVTAAVTAIKKLYTLAVLQNAHGHVTLTAATHASAIATRAKAAATTAATAVELLFTRQITLAQLAMLAKAAAANVLGAALRFMSGPIGWVTLGIGALVGAVIGVVKWFNRASEESERLNAETEELGTATDTLIDSVNNTSKAYQDSLGDIEANSQANKEAAERIEELAAKENKSAAEKRMLQDEIESLNGRVDDLNLSYDEEADALNMSSEQLEARVDIMKEEESLLAARERQVEISKEINDAEMQLKEINALREEWNQKLEEGSVKSKEHKEAIAELDEQEQALTDTLEGLSVQQAETEDQITTSTENITAAIESGNLRQITSYEDLEDHHKKVFDNMAERYDDLAEHATNAFDKMNDESKATAEEMIENLEHNQEMTRQWSENVAELYDWAGKEGHDGFLQWLETMGPESAAELQVVRDMSDDELKRFAELMDEGANVATDSLKTSLGEGLDEAVDVMINFVDDGSSTLRDQITSSGFDEIGNMIPEGIIGGIEDGTPGAAKASEDMAIQVSDSFKSAAAIHSPSRVFEDHGVNLAAGVEVGITKGTAKVVKAIQNMFKAIQADSARSFSDITRSYDDAVNQIDKSLAKLPEVTQKSMQNMLDRLRNGAQAQISMMRSLNADYDRSIRQIETNLNRLPVIANQSMTDMLGRLRTGAQAQVMIMRSLSRDVLTPFNSTPAQFNRIGQNIMAGLNAGINARRGQVMSTVRGIANEITRTMQRAQRINSPGREMRDKVGKWIPEGVAVGIRENAKTVYRELEKLSTGMTMAVSPEQAAGVHRMAYTSGGYHASGVKNSSPTTTKKVADNRTNDKQPAVINVYVGSKQVASEIVDDITSLQNRKSNRKRRYPKGGGAFA</sequence>
<evidence type="ECO:0000259" key="4">
    <source>
        <dbReference type="Pfam" id="PF20155"/>
    </source>
</evidence>
<feature type="compositionally biased region" description="Basic and acidic residues" evidence="3">
    <location>
        <begin position="29"/>
        <end position="45"/>
    </location>
</feature>
<feature type="compositionally biased region" description="Polar residues" evidence="3">
    <location>
        <begin position="1160"/>
        <end position="1169"/>
    </location>
</feature>
<evidence type="ECO:0000313" key="5">
    <source>
        <dbReference type="EMBL" id="AAU85096.1"/>
    </source>
</evidence>
<evidence type="ECO:0000313" key="6">
    <source>
        <dbReference type="Proteomes" id="UP000001585"/>
    </source>
</evidence>
<gene>
    <name evidence="5" type="primary">49</name>
</gene>
<keyword evidence="1" id="KW-1188">Viral release from host cell</keyword>
<keyword evidence="1" id="KW-1245">Viral tail assembly</keyword>
<dbReference type="Pfam" id="PF20155">
    <property type="entry name" value="TMP_3"/>
    <property type="match status" value="1"/>
</dbReference>
<dbReference type="Proteomes" id="UP000001585">
    <property type="component" value="Segment"/>
</dbReference>
<keyword evidence="6" id="KW-1185">Reference proteome</keyword>
<evidence type="ECO:0000256" key="2">
    <source>
        <dbReference type="SAM" id="Coils"/>
    </source>
</evidence>
<dbReference type="EMBL" id="AY616446">
    <property type="protein sequence ID" value="AAU85096.1"/>
    <property type="molecule type" value="Genomic_DNA"/>
</dbReference>
<accession>Q5YA61</accession>
<protein>
    <submittedName>
        <fullName evidence="5">Tail tape measure protein</fullName>
    </submittedName>
</protein>
<dbReference type="GO" id="GO:0098003">
    <property type="term" value="P:viral tail assembly"/>
    <property type="evidence" value="ECO:0007669"/>
    <property type="project" value="UniProtKB-KW"/>
</dbReference>
<feature type="region of interest" description="Disordered" evidence="3">
    <location>
        <begin position="1156"/>
        <end position="1177"/>
    </location>
</feature>
<proteinExistence type="predicted"/>
<dbReference type="RefSeq" id="YP_164427.1">
    <property type="nucleotide sequence ID" value="NC_006557.1"/>
</dbReference>